<keyword evidence="3" id="KW-1185">Reference proteome</keyword>
<dbReference type="Proteomes" id="UP000663193">
    <property type="component" value="Chromosome 17"/>
</dbReference>
<keyword evidence="1" id="KW-0812">Transmembrane</keyword>
<protein>
    <submittedName>
        <fullName evidence="2">Uncharacterized protein</fullName>
    </submittedName>
</protein>
<gene>
    <name evidence="2" type="ORF">JI435_421090</name>
</gene>
<dbReference type="AlphaFoldDB" id="A0A7U2FFW7"/>
<evidence type="ECO:0000256" key="1">
    <source>
        <dbReference type="SAM" id="Phobius"/>
    </source>
</evidence>
<sequence length="65" mass="7449">MDIQVVSLAVHTRCRNNSCALGLKALGFLKVQCILIYFSFFSKTVLRDNNLLRLFRLVYKITAVL</sequence>
<proteinExistence type="predicted"/>
<organism evidence="2 3">
    <name type="scientific">Phaeosphaeria nodorum (strain SN15 / ATCC MYA-4574 / FGSC 10173)</name>
    <name type="common">Glume blotch fungus</name>
    <name type="synonym">Parastagonospora nodorum</name>
    <dbReference type="NCBI Taxonomy" id="321614"/>
    <lineage>
        <taxon>Eukaryota</taxon>
        <taxon>Fungi</taxon>
        <taxon>Dikarya</taxon>
        <taxon>Ascomycota</taxon>
        <taxon>Pezizomycotina</taxon>
        <taxon>Dothideomycetes</taxon>
        <taxon>Pleosporomycetidae</taxon>
        <taxon>Pleosporales</taxon>
        <taxon>Pleosporineae</taxon>
        <taxon>Phaeosphaeriaceae</taxon>
        <taxon>Parastagonospora</taxon>
    </lineage>
</organism>
<dbReference type="EMBL" id="CP069039">
    <property type="protein sequence ID" value="QRD04408.1"/>
    <property type="molecule type" value="Genomic_DNA"/>
</dbReference>
<feature type="transmembrane region" description="Helical" evidence="1">
    <location>
        <begin position="25"/>
        <end position="46"/>
    </location>
</feature>
<keyword evidence="1" id="KW-1133">Transmembrane helix</keyword>
<name>A0A7U2FFW7_PHANO</name>
<evidence type="ECO:0000313" key="2">
    <source>
        <dbReference type="EMBL" id="QRD04408.1"/>
    </source>
</evidence>
<keyword evidence="1" id="KW-0472">Membrane</keyword>
<evidence type="ECO:0000313" key="3">
    <source>
        <dbReference type="Proteomes" id="UP000663193"/>
    </source>
</evidence>
<reference evidence="3" key="1">
    <citation type="journal article" date="2021" name="BMC Genomics">
        <title>Chromosome-level genome assembly and manually-curated proteome of model necrotroph Parastagonospora nodorum Sn15 reveals a genome-wide trove of candidate effector homologs, and redundancy of virulence-related functions within an accessory chromosome.</title>
        <authorList>
            <person name="Bertazzoni S."/>
            <person name="Jones D.A.B."/>
            <person name="Phan H.T."/>
            <person name="Tan K.-C."/>
            <person name="Hane J.K."/>
        </authorList>
    </citation>
    <scope>NUCLEOTIDE SEQUENCE [LARGE SCALE GENOMIC DNA]</scope>
    <source>
        <strain evidence="3">SN15 / ATCC MYA-4574 / FGSC 10173)</strain>
    </source>
</reference>
<accession>A0A7U2FFW7</accession>
<dbReference type="VEuPathDB" id="FungiDB:JI435_421090"/>